<sequence>MEIKGIATSIVDRLVDKTVELGQGRIAGLIGFINSEGYIDSASEMVFGEGVSLRKVLSKISTEDNLTLFELINLLPENAVLVKTDPGSTGIIEHPTGVDLLNIPIVKIGVKMGRKSGIGVVYPDGRIFDLISHEEDLELKKLMVETMEEEHALVQEIYNLGHDFLEFYQKLPEVDIPERVFDLNKIKASLRVDTIEINSIDEALVEELVKRSMEIEQGVEVGTIAKVVDGHVIKAGEIVIGGIGYVPSRKLSSSYTNITGISTFEVYSKKIPLETVIVHTHPGGTGVMHSGDAENGPDLFGRPIIAIGHDQKGKVKGATVIEVSSKIAKLDEEYSYANDMYSEAETVDEEIKYRNMMHDIDKEYTKLSKAIKIL</sequence>
<evidence type="ECO:0000313" key="1">
    <source>
        <dbReference type="EMBL" id="OCL26579.1"/>
    </source>
</evidence>
<accession>A0A1C0A8J0</accession>
<reference evidence="2" key="1">
    <citation type="submission" date="2016-07" db="EMBL/GenBank/DDBJ databases">
        <authorList>
            <person name="Florea S."/>
            <person name="Webb J.S."/>
            <person name="Jaromczyk J."/>
            <person name="Schardl C.L."/>
        </authorList>
    </citation>
    <scope>NUCLEOTIDE SEQUENCE [LARGE SCALE GENOMIC DNA]</scope>
    <source>
        <strain evidence="2">Z6</strain>
    </source>
</reference>
<dbReference type="EMBL" id="LWDV01000009">
    <property type="protein sequence ID" value="OCL26579.1"/>
    <property type="molecule type" value="Genomic_DNA"/>
</dbReference>
<organism evidence="1 2">
    <name type="scientific">Orenia metallireducens</name>
    <dbReference type="NCBI Taxonomy" id="1413210"/>
    <lineage>
        <taxon>Bacteria</taxon>
        <taxon>Bacillati</taxon>
        <taxon>Bacillota</taxon>
        <taxon>Clostridia</taxon>
        <taxon>Halanaerobiales</taxon>
        <taxon>Halobacteroidaceae</taxon>
        <taxon>Orenia</taxon>
    </lineage>
</organism>
<dbReference type="Proteomes" id="UP000093514">
    <property type="component" value="Unassembled WGS sequence"/>
</dbReference>
<evidence type="ECO:0000313" key="2">
    <source>
        <dbReference type="Proteomes" id="UP000093514"/>
    </source>
</evidence>
<name>A0A1C0A8J0_9FIRM</name>
<dbReference type="OrthoDB" id="1805255at2"/>
<proteinExistence type="predicted"/>
<gene>
    <name evidence="1" type="ORF">U472_11370</name>
</gene>
<dbReference type="RefSeq" id="WP_068718549.1">
    <property type="nucleotide sequence ID" value="NZ_LWDV01000009.1"/>
</dbReference>
<keyword evidence="2" id="KW-1185">Reference proteome</keyword>
<reference evidence="1 2" key="2">
    <citation type="submission" date="2016-08" db="EMBL/GenBank/DDBJ databases">
        <title>Orenia metallireducens sp. nov. strain Z6, a Novel Metal-reducing Firmicute from the Deep Subsurface.</title>
        <authorList>
            <person name="Maxim B.I."/>
            <person name="Kenneth K."/>
            <person name="Flynn T.M."/>
            <person name="Oloughlin E.J."/>
            <person name="Locke R.A."/>
            <person name="Weber J.R."/>
            <person name="Egan S.M."/>
            <person name="Mackie R.I."/>
            <person name="Cann I.K."/>
        </authorList>
    </citation>
    <scope>NUCLEOTIDE SEQUENCE [LARGE SCALE GENOMIC DNA]</scope>
    <source>
        <strain evidence="1 2">Z6</strain>
    </source>
</reference>
<dbReference type="AlphaFoldDB" id="A0A1C0A8J0"/>
<protein>
    <submittedName>
        <fullName evidence="1">Peptidase S7</fullName>
    </submittedName>
</protein>
<comment type="caution">
    <text evidence="1">The sequence shown here is derived from an EMBL/GenBank/DDBJ whole genome shotgun (WGS) entry which is preliminary data.</text>
</comment>